<keyword evidence="3" id="KW-1185">Reference proteome</keyword>
<reference evidence="2 3" key="1">
    <citation type="journal article" date="2019" name="Commun. Biol.">
        <title>The bagworm genome reveals a unique fibroin gene that provides high tensile strength.</title>
        <authorList>
            <person name="Kono N."/>
            <person name="Nakamura H."/>
            <person name="Ohtoshi R."/>
            <person name="Tomita M."/>
            <person name="Numata K."/>
            <person name="Arakawa K."/>
        </authorList>
    </citation>
    <scope>NUCLEOTIDE SEQUENCE [LARGE SCALE GENOMIC DNA]</scope>
</reference>
<gene>
    <name evidence="2" type="ORF">EVAR_56645_1</name>
</gene>
<dbReference type="EMBL" id="BGZK01001397">
    <property type="protein sequence ID" value="GBP79030.1"/>
    <property type="molecule type" value="Genomic_DNA"/>
</dbReference>
<comment type="caution">
    <text evidence="2">The sequence shown here is derived from an EMBL/GenBank/DDBJ whole genome shotgun (WGS) entry which is preliminary data.</text>
</comment>
<proteinExistence type="predicted"/>
<feature type="region of interest" description="Disordered" evidence="1">
    <location>
        <begin position="1"/>
        <end position="20"/>
    </location>
</feature>
<protein>
    <submittedName>
        <fullName evidence="2">Uncharacterized protein</fullName>
    </submittedName>
</protein>
<evidence type="ECO:0000256" key="1">
    <source>
        <dbReference type="SAM" id="MobiDB-lite"/>
    </source>
</evidence>
<sequence>MSRSTKSDLGWKSESGRGLEESRLEPADLYKWQNVSLYTNANISMFRMRTFDGAGGARGAGGGRSQKFFHPKLINPEISERPN</sequence>
<evidence type="ECO:0000313" key="2">
    <source>
        <dbReference type="EMBL" id="GBP79030.1"/>
    </source>
</evidence>
<organism evidence="2 3">
    <name type="scientific">Eumeta variegata</name>
    <name type="common">Bagworm moth</name>
    <name type="synonym">Eumeta japonica</name>
    <dbReference type="NCBI Taxonomy" id="151549"/>
    <lineage>
        <taxon>Eukaryota</taxon>
        <taxon>Metazoa</taxon>
        <taxon>Ecdysozoa</taxon>
        <taxon>Arthropoda</taxon>
        <taxon>Hexapoda</taxon>
        <taxon>Insecta</taxon>
        <taxon>Pterygota</taxon>
        <taxon>Neoptera</taxon>
        <taxon>Endopterygota</taxon>
        <taxon>Lepidoptera</taxon>
        <taxon>Glossata</taxon>
        <taxon>Ditrysia</taxon>
        <taxon>Tineoidea</taxon>
        <taxon>Psychidae</taxon>
        <taxon>Oiketicinae</taxon>
        <taxon>Eumeta</taxon>
    </lineage>
</organism>
<dbReference type="Proteomes" id="UP000299102">
    <property type="component" value="Unassembled WGS sequence"/>
</dbReference>
<name>A0A4C1YUY1_EUMVA</name>
<evidence type="ECO:0000313" key="3">
    <source>
        <dbReference type="Proteomes" id="UP000299102"/>
    </source>
</evidence>
<feature type="region of interest" description="Disordered" evidence="1">
    <location>
        <begin position="56"/>
        <end position="83"/>
    </location>
</feature>
<dbReference type="AlphaFoldDB" id="A0A4C1YUY1"/>
<accession>A0A4C1YUY1</accession>